<dbReference type="EMBL" id="NBUC01000166">
    <property type="protein sequence ID" value="PLT93886.1"/>
    <property type="molecule type" value="Genomic_DNA"/>
</dbReference>
<keyword evidence="3" id="KW-1185">Reference proteome</keyword>
<gene>
    <name evidence="2" type="ORF">BMJ33_31755</name>
</gene>
<accession>A0ABX4TCU3</accession>
<comment type="caution">
    <text evidence="2">The sequence shown here is derived from an EMBL/GenBank/DDBJ whole genome shotgun (WGS) entry which is preliminary data.</text>
</comment>
<dbReference type="InterPro" id="IPR011670">
    <property type="entry name" value="DUF1612"/>
</dbReference>
<protein>
    <recommendedName>
        <fullName evidence="1">DUF1612 domain-containing protein</fullName>
    </recommendedName>
</protein>
<proteinExistence type="predicted"/>
<evidence type="ECO:0000313" key="2">
    <source>
        <dbReference type="EMBL" id="PLT93886.1"/>
    </source>
</evidence>
<dbReference type="Pfam" id="PF07756">
    <property type="entry name" value="DUF1612"/>
    <property type="match status" value="1"/>
</dbReference>
<sequence length="155" mass="17243">MPTFYRVEHDFDMSSIWKAAGTSAAASLGERIARSRAWVEQSHFADAGAQLWIDGELRIRQRDRETRLGAIAHGLTAATELDLKEHDRLAVAPQMMKRKLRRTWSTPPELVPAAGLGWRVTKMLEVTSPLGAPSVTHSPPLISAMIRLIRATFSD</sequence>
<organism evidence="2 3">
    <name type="scientific">Sinorhizobium medicae</name>
    <dbReference type="NCBI Taxonomy" id="110321"/>
    <lineage>
        <taxon>Bacteria</taxon>
        <taxon>Pseudomonadati</taxon>
        <taxon>Pseudomonadota</taxon>
        <taxon>Alphaproteobacteria</taxon>
        <taxon>Hyphomicrobiales</taxon>
        <taxon>Rhizobiaceae</taxon>
        <taxon>Sinorhizobium/Ensifer group</taxon>
        <taxon>Sinorhizobium</taxon>
    </lineage>
</organism>
<feature type="domain" description="DUF1612" evidence="1">
    <location>
        <begin position="53"/>
        <end position="100"/>
    </location>
</feature>
<name>A0ABX4TCU3_9HYPH</name>
<dbReference type="Proteomes" id="UP001190825">
    <property type="component" value="Unassembled WGS sequence"/>
</dbReference>
<evidence type="ECO:0000259" key="1">
    <source>
        <dbReference type="Pfam" id="PF07756"/>
    </source>
</evidence>
<evidence type="ECO:0000313" key="3">
    <source>
        <dbReference type="Proteomes" id="UP001190825"/>
    </source>
</evidence>
<reference evidence="2 3" key="1">
    <citation type="journal article" date="2018" name="FEMS Microbiol. Ecol.">
        <title>Co-invading symbiotic mutualists of Medicago polymorpha retain high ancestral diversity and contain diverse accessory genomes.</title>
        <authorList>
            <person name="Porter S.S."/>
            <person name="Faber-Hammond J.J."/>
            <person name="Friesen M.L."/>
        </authorList>
    </citation>
    <scope>NUCLEOTIDE SEQUENCE [LARGE SCALE GENOMIC DNA]</scope>
    <source>
        <strain evidence="2 3">Str16</strain>
    </source>
</reference>